<dbReference type="Proteomes" id="UP001634394">
    <property type="component" value="Unassembled WGS sequence"/>
</dbReference>
<accession>A0ABD3THY3</accession>
<comment type="caution">
    <text evidence="3">The sequence shown here is derived from an EMBL/GenBank/DDBJ whole genome shotgun (WGS) entry which is preliminary data.</text>
</comment>
<evidence type="ECO:0000256" key="2">
    <source>
        <dbReference type="ARBA" id="ARBA00013846"/>
    </source>
</evidence>
<dbReference type="EMBL" id="JBJQND010000018">
    <property type="protein sequence ID" value="KAL3836310.1"/>
    <property type="molecule type" value="Genomic_DNA"/>
</dbReference>
<evidence type="ECO:0000313" key="3">
    <source>
        <dbReference type="EMBL" id="KAL3836310.1"/>
    </source>
</evidence>
<protein>
    <recommendedName>
        <fullName evidence="2">Protein FMC1 homolog</fullName>
    </recommendedName>
</protein>
<dbReference type="PANTHER" id="PTHR31716:SF1">
    <property type="entry name" value="PROTEIN FMC1 HOMOLOG"/>
    <property type="match status" value="1"/>
</dbReference>
<gene>
    <name evidence="3" type="ORF">ACJMK2_021747</name>
</gene>
<evidence type="ECO:0000256" key="1">
    <source>
        <dbReference type="ARBA" id="ARBA00009058"/>
    </source>
</evidence>
<dbReference type="AlphaFoldDB" id="A0ABD3THY3"/>
<dbReference type="InterPro" id="IPR037667">
    <property type="entry name" value="FMC1_homologue"/>
</dbReference>
<comment type="similarity">
    <text evidence="1">Belongs to the FMC1 family.</text>
</comment>
<evidence type="ECO:0000313" key="4">
    <source>
        <dbReference type="Proteomes" id="UP001634394"/>
    </source>
</evidence>
<organism evidence="3 4">
    <name type="scientific">Sinanodonta woodiana</name>
    <name type="common">Chinese pond mussel</name>
    <name type="synonym">Anodonta woodiana</name>
    <dbReference type="NCBI Taxonomy" id="1069815"/>
    <lineage>
        <taxon>Eukaryota</taxon>
        <taxon>Metazoa</taxon>
        <taxon>Spiralia</taxon>
        <taxon>Lophotrochozoa</taxon>
        <taxon>Mollusca</taxon>
        <taxon>Bivalvia</taxon>
        <taxon>Autobranchia</taxon>
        <taxon>Heteroconchia</taxon>
        <taxon>Palaeoheterodonta</taxon>
        <taxon>Unionida</taxon>
        <taxon>Unionoidea</taxon>
        <taxon>Unionidae</taxon>
        <taxon>Unioninae</taxon>
        <taxon>Sinanodonta</taxon>
    </lineage>
</organism>
<sequence>MAVSGRNIQMYKGIIRHLQSIYKKDKLRDTPAYMYVVDQFRKHQVTGEKHCRGKEELQHLGESYLCLLQSIQKYEELSAVYKGKGDRSVESSANLVGLNLPIVPPPPSESI</sequence>
<reference evidence="3 4" key="1">
    <citation type="submission" date="2024-11" db="EMBL/GenBank/DDBJ databases">
        <title>Chromosome-level genome assembly of the freshwater bivalve Anodonta woodiana.</title>
        <authorList>
            <person name="Chen X."/>
        </authorList>
    </citation>
    <scope>NUCLEOTIDE SEQUENCE [LARGE SCALE GENOMIC DNA]</scope>
    <source>
        <strain evidence="3">MN2024</strain>
        <tissue evidence="3">Gills</tissue>
    </source>
</reference>
<dbReference type="Pfam" id="PF13233">
    <property type="entry name" value="Complex1_LYR_2"/>
    <property type="match status" value="1"/>
</dbReference>
<name>A0ABD3THY3_SINWO</name>
<proteinExistence type="inferred from homology"/>
<keyword evidence="4" id="KW-1185">Reference proteome</keyword>
<dbReference type="CDD" id="cd20271">
    <property type="entry name" value="Complex1_LYR_FMC1"/>
    <property type="match status" value="1"/>
</dbReference>
<dbReference type="PANTHER" id="PTHR31716">
    <property type="entry name" value="PROTEIN FMC1 HOMOLOG"/>
    <property type="match status" value="1"/>
</dbReference>